<keyword evidence="3" id="KW-0408">Iron</keyword>
<evidence type="ECO:0000256" key="1">
    <source>
        <dbReference type="ARBA" id="ARBA00022691"/>
    </source>
</evidence>
<evidence type="ECO:0000259" key="6">
    <source>
        <dbReference type="PROSITE" id="PS51918"/>
    </source>
</evidence>
<dbReference type="SUPFAM" id="SSF102114">
    <property type="entry name" value="Radical SAM enzymes"/>
    <property type="match status" value="1"/>
</dbReference>
<name>A0A0G1XNF9_9BACT</name>
<dbReference type="GO" id="GO:0051536">
    <property type="term" value="F:iron-sulfur cluster binding"/>
    <property type="evidence" value="ECO:0007669"/>
    <property type="project" value="UniProtKB-KW"/>
</dbReference>
<proteinExistence type="predicted"/>
<organism evidence="7 8">
    <name type="scientific">Candidatus Uhrbacteria bacterium GW2011_GWA2_53_10</name>
    <dbReference type="NCBI Taxonomy" id="1618980"/>
    <lineage>
        <taxon>Bacteria</taxon>
        <taxon>Candidatus Uhriibacteriota</taxon>
    </lineage>
</organism>
<keyword evidence="4" id="KW-0411">Iron-sulfur</keyword>
<dbReference type="AlphaFoldDB" id="A0A0G1XNF9"/>
<dbReference type="GO" id="GO:0046872">
    <property type="term" value="F:metal ion binding"/>
    <property type="evidence" value="ECO:0007669"/>
    <property type="project" value="UniProtKB-KW"/>
</dbReference>
<keyword evidence="2" id="KW-0479">Metal-binding</keyword>
<dbReference type="SFLD" id="SFLDS00029">
    <property type="entry name" value="Radical_SAM"/>
    <property type="match status" value="1"/>
</dbReference>
<dbReference type="InterPro" id="IPR007197">
    <property type="entry name" value="rSAM"/>
</dbReference>
<dbReference type="Pfam" id="PF04055">
    <property type="entry name" value="Radical_SAM"/>
    <property type="match status" value="1"/>
</dbReference>
<protein>
    <recommendedName>
        <fullName evidence="6">Radical SAM core domain-containing protein</fullName>
    </recommendedName>
</protein>
<dbReference type="EMBL" id="LCRI01000013">
    <property type="protein sequence ID" value="KKW32803.1"/>
    <property type="molecule type" value="Genomic_DNA"/>
</dbReference>
<evidence type="ECO:0000313" key="8">
    <source>
        <dbReference type="Proteomes" id="UP000034711"/>
    </source>
</evidence>
<dbReference type="PROSITE" id="PS51918">
    <property type="entry name" value="RADICAL_SAM"/>
    <property type="match status" value="1"/>
</dbReference>
<evidence type="ECO:0000256" key="2">
    <source>
        <dbReference type="ARBA" id="ARBA00022723"/>
    </source>
</evidence>
<dbReference type="Gene3D" id="3.20.20.70">
    <property type="entry name" value="Aldolase class I"/>
    <property type="match status" value="1"/>
</dbReference>
<sequence>MGEERRPEEMPSMERHAEIEKTPEKEKAFATEEMKIEVTNVCQFGRCRFCSPCFRPTVEEAGAEEFLKKMEGNLDTYLRGGGRKIILTGGGEPIDAPKKFFGTLKLINKKLKGLGVNLDLLAVYSNGVGLLEPVSKGSDKTFVDEMLEYGVRDLNISVHGLTKEERIEIAGEYIQLIKLSSLQNGCRALV</sequence>
<dbReference type="GO" id="GO:0003824">
    <property type="term" value="F:catalytic activity"/>
    <property type="evidence" value="ECO:0007669"/>
    <property type="project" value="InterPro"/>
</dbReference>
<accession>A0A0G1XNF9</accession>
<keyword evidence="1" id="KW-0949">S-adenosyl-L-methionine</keyword>
<dbReference type="InterPro" id="IPR013785">
    <property type="entry name" value="Aldolase_TIM"/>
</dbReference>
<feature type="domain" description="Radical SAM core" evidence="6">
    <location>
        <begin position="28"/>
        <end position="190"/>
    </location>
</feature>
<dbReference type="InterPro" id="IPR058240">
    <property type="entry name" value="rSAM_sf"/>
</dbReference>
<evidence type="ECO:0000256" key="4">
    <source>
        <dbReference type="ARBA" id="ARBA00023014"/>
    </source>
</evidence>
<reference evidence="7 8" key="1">
    <citation type="journal article" date="2015" name="Nature">
        <title>rRNA introns, odd ribosomes, and small enigmatic genomes across a large radiation of phyla.</title>
        <authorList>
            <person name="Brown C.T."/>
            <person name="Hug L.A."/>
            <person name="Thomas B.C."/>
            <person name="Sharon I."/>
            <person name="Castelle C.J."/>
            <person name="Singh A."/>
            <person name="Wilkins M.J."/>
            <person name="Williams K.H."/>
            <person name="Banfield J.F."/>
        </authorList>
    </citation>
    <scope>NUCLEOTIDE SEQUENCE [LARGE SCALE GENOMIC DNA]</scope>
</reference>
<dbReference type="Proteomes" id="UP000034711">
    <property type="component" value="Unassembled WGS sequence"/>
</dbReference>
<feature type="region of interest" description="Disordered" evidence="5">
    <location>
        <begin position="1"/>
        <end position="24"/>
    </location>
</feature>
<evidence type="ECO:0000313" key="7">
    <source>
        <dbReference type="EMBL" id="KKW32803.1"/>
    </source>
</evidence>
<evidence type="ECO:0000256" key="5">
    <source>
        <dbReference type="SAM" id="MobiDB-lite"/>
    </source>
</evidence>
<comment type="caution">
    <text evidence="7">The sequence shown here is derived from an EMBL/GenBank/DDBJ whole genome shotgun (WGS) entry which is preliminary data.</text>
</comment>
<evidence type="ECO:0000256" key="3">
    <source>
        <dbReference type="ARBA" id="ARBA00023004"/>
    </source>
</evidence>
<gene>
    <name evidence="7" type="ORF">UY77_C0013G0011</name>
</gene>